<name>A0A1L9V9H7_ASPGL</name>
<dbReference type="GeneID" id="34460063"/>
<dbReference type="RefSeq" id="XP_022397258.1">
    <property type="nucleotide sequence ID" value="XM_022543802.1"/>
</dbReference>
<evidence type="ECO:0000313" key="2">
    <source>
        <dbReference type="Proteomes" id="UP000184300"/>
    </source>
</evidence>
<sequence>MSEGGGYNPFLEAEKEKGRPSVIYDYCRKALEQGHEECIWICMKRGGKWIAQDIKLEESSFPIRVDELRKIFSWWKRYSFYSAVGVKEVMIRFMSYDSTKNKITVVVTDFNYDELQNGIVESIEHALESGFEPGTCGVDIRGESACEKVAGTFCLNTKDNGFEC</sequence>
<gene>
    <name evidence="1" type="ORF">ASPGLDRAFT_28930</name>
</gene>
<dbReference type="VEuPathDB" id="FungiDB:ASPGLDRAFT_28930"/>
<accession>A0A1L9V9H7</accession>
<keyword evidence="2" id="KW-1185">Reference proteome</keyword>
<protein>
    <submittedName>
        <fullName evidence="1">Uncharacterized protein</fullName>
    </submittedName>
</protein>
<dbReference type="EMBL" id="KV878910">
    <property type="protein sequence ID" value="OJJ80560.1"/>
    <property type="molecule type" value="Genomic_DNA"/>
</dbReference>
<reference evidence="2" key="1">
    <citation type="journal article" date="2017" name="Genome Biol.">
        <title>Comparative genomics reveals high biological diversity and specific adaptations in the industrially and medically important fungal genus Aspergillus.</title>
        <authorList>
            <person name="de Vries R.P."/>
            <person name="Riley R."/>
            <person name="Wiebenga A."/>
            <person name="Aguilar-Osorio G."/>
            <person name="Amillis S."/>
            <person name="Uchima C.A."/>
            <person name="Anderluh G."/>
            <person name="Asadollahi M."/>
            <person name="Askin M."/>
            <person name="Barry K."/>
            <person name="Battaglia E."/>
            <person name="Bayram O."/>
            <person name="Benocci T."/>
            <person name="Braus-Stromeyer S.A."/>
            <person name="Caldana C."/>
            <person name="Canovas D."/>
            <person name="Cerqueira G.C."/>
            <person name="Chen F."/>
            <person name="Chen W."/>
            <person name="Choi C."/>
            <person name="Clum A."/>
            <person name="Dos Santos R.A."/>
            <person name="Damasio A.R."/>
            <person name="Diallinas G."/>
            <person name="Emri T."/>
            <person name="Fekete E."/>
            <person name="Flipphi M."/>
            <person name="Freyberg S."/>
            <person name="Gallo A."/>
            <person name="Gournas C."/>
            <person name="Habgood R."/>
            <person name="Hainaut M."/>
            <person name="Harispe M.L."/>
            <person name="Henrissat B."/>
            <person name="Hilden K.S."/>
            <person name="Hope R."/>
            <person name="Hossain A."/>
            <person name="Karabika E."/>
            <person name="Karaffa L."/>
            <person name="Karanyi Z."/>
            <person name="Krasevec N."/>
            <person name="Kuo A."/>
            <person name="Kusch H."/>
            <person name="LaButti K."/>
            <person name="Lagendijk E.L."/>
            <person name="Lapidus A."/>
            <person name="Levasseur A."/>
            <person name="Lindquist E."/>
            <person name="Lipzen A."/>
            <person name="Logrieco A.F."/>
            <person name="MacCabe A."/>
            <person name="Maekelae M.R."/>
            <person name="Malavazi I."/>
            <person name="Melin P."/>
            <person name="Meyer V."/>
            <person name="Mielnichuk N."/>
            <person name="Miskei M."/>
            <person name="Molnar A.P."/>
            <person name="Mule G."/>
            <person name="Ngan C.Y."/>
            <person name="Orejas M."/>
            <person name="Orosz E."/>
            <person name="Ouedraogo J.P."/>
            <person name="Overkamp K.M."/>
            <person name="Park H.-S."/>
            <person name="Perrone G."/>
            <person name="Piumi F."/>
            <person name="Punt P.J."/>
            <person name="Ram A.F."/>
            <person name="Ramon A."/>
            <person name="Rauscher S."/>
            <person name="Record E."/>
            <person name="Riano-Pachon D.M."/>
            <person name="Robert V."/>
            <person name="Roehrig J."/>
            <person name="Ruller R."/>
            <person name="Salamov A."/>
            <person name="Salih N.S."/>
            <person name="Samson R.A."/>
            <person name="Sandor E."/>
            <person name="Sanguinetti M."/>
            <person name="Schuetze T."/>
            <person name="Sepcic K."/>
            <person name="Shelest E."/>
            <person name="Sherlock G."/>
            <person name="Sophianopoulou V."/>
            <person name="Squina F.M."/>
            <person name="Sun H."/>
            <person name="Susca A."/>
            <person name="Todd R.B."/>
            <person name="Tsang A."/>
            <person name="Unkles S.E."/>
            <person name="van de Wiele N."/>
            <person name="van Rossen-Uffink D."/>
            <person name="Oliveira J.V."/>
            <person name="Vesth T.C."/>
            <person name="Visser J."/>
            <person name="Yu J.-H."/>
            <person name="Zhou M."/>
            <person name="Andersen M.R."/>
            <person name="Archer D.B."/>
            <person name="Baker S.E."/>
            <person name="Benoit I."/>
            <person name="Brakhage A.A."/>
            <person name="Braus G.H."/>
            <person name="Fischer R."/>
            <person name="Frisvad J.C."/>
            <person name="Goldman G.H."/>
            <person name="Houbraken J."/>
            <person name="Oakley B."/>
            <person name="Pocsi I."/>
            <person name="Scazzocchio C."/>
            <person name="Seiboth B."/>
            <person name="vanKuyk P.A."/>
            <person name="Wortman J."/>
            <person name="Dyer P.S."/>
            <person name="Grigoriev I.V."/>
        </authorList>
    </citation>
    <scope>NUCLEOTIDE SEQUENCE [LARGE SCALE GENOMIC DNA]</scope>
    <source>
        <strain evidence="2">CBS 516.65</strain>
    </source>
</reference>
<organism evidence="1 2">
    <name type="scientific">Aspergillus glaucus CBS 516.65</name>
    <dbReference type="NCBI Taxonomy" id="1160497"/>
    <lineage>
        <taxon>Eukaryota</taxon>
        <taxon>Fungi</taxon>
        <taxon>Dikarya</taxon>
        <taxon>Ascomycota</taxon>
        <taxon>Pezizomycotina</taxon>
        <taxon>Eurotiomycetes</taxon>
        <taxon>Eurotiomycetidae</taxon>
        <taxon>Eurotiales</taxon>
        <taxon>Aspergillaceae</taxon>
        <taxon>Aspergillus</taxon>
        <taxon>Aspergillus subgen. Aspergillus</taxon>
    </lineage>
</organism>
<proteinExistence type="predicted"/>
<dbReference type="Proteomes" id="UP000184300">
    <property type="component" value="Unassembled WGS sequence"/>
</dbReference>
<dbReference type="OrthoDB" id="5233119at2759"/>
<dbReference type="AlphaFoldDB" id="A0A1L9V9H7"/>
<evidence type="ECO:0000313" key="1">
    <source>
        <dbReference type="EMBL" id="OJJ80560.1"/>
    </source>
</evidence>